<name>A0A316A3N4_SEDFL</name>
<feature type="domain" description="TonB-dependent receptor plug" evidence="11">
    <location>
        <begin position="128"/>
        <end position="233"/>
    </location>
</feature>
<keyword evidence="5 8" id="KW-0798">TonB box</keyword>
<dbReference type="OrthoDB" id="9804995at2"/>
<dbReference type="GO" id="GO:0015344">
    <property type="term" value="F:siderophore uptake transmembrane transporter activity"/>
    <property type="evidence" value="ECO:0007669"/>
    <property type="project" value="TreeGrafter"/>
</dbReference>
<dbReference type="InterPro" id="IPR039426">
    <property type="entry name" value="TonB-dep_rcpt-like"/>
</dbReference>
<evidence type="ECO:0000259" key="11">
    <source>
        <dbReference type="Pfam" id="PF07715"/>
    </source>
</evidence>
<dbReference type="RefSeq" id="WP_109615837.1">
    <property type="nucleotide sequence ID" value="NZ_QGDO01000001.1"/>
</dbReference>
<keyword evidence="9" id="KW-0732">Signal</keyword>
<evidence type="ECO:0000256" key="4">
    <source>
        <dbReference type="ARBA" id="ARBA00022692"/>
    </source>
</evidence>
<dbReference type="Pfam" id="PF07715">
    <property type="entry name" value="Plug"/>
    <property type="match status" value="1"/>
</dbReference>
<dbReference type="SUPFAM" id="SSF56935">
    <property type="entry name" value="Porins"/>
    <property type="match status" value="1"/>
</dbReference>
<dbReference type="Gene3D" id="2.60.40.1120">
    <property type="entry name" value="Carboxypeptidase-like, regulatory domain"/>
    <property type="match status" value="1"/>
</dbReference>
<evidence type="ECO:0000256" key="9">
    <source>
        <dbReference type="SAM" id="SignalP"/>
    </source>
</evidence>
<evidence type="ECO:0000256" key="3">
    <source>
        <dbReference type="ARBA" id="ARBA00022452"/>
    </source>
</evidence>
<comment type="caution">
    <text evidence="12">The sequence shown here is derived from an EMBL/GenBank/DDBJ whole genome shotgun (WGS) entry which is preliminary data.</text>
</comment>
<keyword evidence="4" id="KW-0812">Transmembrane</keyword>
<comment type="subcellular location">
    <subcellularLocation>
        <location evidence="1">Cell outer membrane</location>
        <topology evidence="1">Multi-pass membrane protein</topology>
    </subcellularLocation>
</comment>
<sequence length="788" mass="89366">MIRPSNFRFVIFFSFLIFCSPLLAQQKVDVSGYVKDKAGAPLIGASVYIQSTDFGAITNADGYYKIKSVEPGSYNLVASFIGYKAQTKYNIIIKSRGNQLYNFQLEESSETLDEITVSPDQNQVSRPIETPLSTQKLTAAEIATYPGGNNDVVKVAQTLPGVSPSVGGFRNDLIIRGGAPNESVYYLDGMEIPTINHFSTQGSAGGPVGLLNVSFIDNVTLSTSSFGAQYDNPLSGVLQFEQIDGNRRDFSGNIRVSSSETALTLNGPLLKNGEEQSKLSYILSVRRSYLSFIFGLIGLPIRPDYWDYQYKINYEINAYNTLSLLGVGSIDDFDVESDDDFSDEEQALFEQVPFIEQETNAIGLTWNRRFKNGKGFMQTTLSNNLLNNEFSRFRDNENKEGLFFKNDSKEIETKLRYAYTYFSKNWKLVGGFNLQYSYYENNTTDLNRDLQYATDIDFYKYGIFANASRSFFNKKLEFSFGFRLDDDDFIRGNTLGNTFSPRLALSYEFAPNWKINGTVGRYYKIPPYTILGYQENDMLVNRNVDYTRSDHYVLGLEYVLGPSSNITLEGFYKAYDDYPISVDDSVSLANKGAGFEVLGNEKIETSGKGRAYGLELSLQQKLQRNFYGIFSYTFFFSEFTGFDRNNFLPSTWDSRHLISFTGGYKLNKNWEISARYRFAGETPFVPTDLDSTLVTYPEIILDYSRLGEVKLDVFSQLDIRIDKKWNFNKWSLNIFIEVQNILAQNIPTPPEYILATDNNGNIIEPRELIEIEQENDSPVPALGIVIDF</sequence>
<keyword evidence="6 8" id="KW-0472">Membrane</keyword>
<proteinExistence type="inferred from homology"/>
<keyword evidence="3" id="KW-1134">Transmembrane beta strand</keyword>
<dbReference type="PANTHER" id="PTHR30069">
    <property type="entry name" value="TONB-DEPENDENT OUTER MEMBRANE RECEPTOR"/>
    <property type="match status" value="1"/>
</dbReference>
<feature type="signal peptide" evidence="9">
    <location>
        <begin position="1"/>
        <end position="24"/>
    </location>
</feature>
<dbReference type="GO" id="GO:0009279">
    <property type="term" value="C:cell outer membrane"/>
    <property type="evidence" value="ECO:0007669"/>
    <property type="project" value="UniProtKB-SubCell"/>
</dbReference>
<dbReference type="AlphaFoldDB" id="A0A316A3N4"/>
<dbReference type="SUPFAM" id="SSF49464">
    <property type="entry name" value="Carboxypeptidase regulatory domain-like"/>
    <property type="match status" value="1"/>
</dbReference>
<organism evidence="12 13">
    <name type="scientific">Sediminitomix flava</name>
    <dbReference type="NCBI Taxonomy" id="379075"/>
    <lineage>
        <taxon>Bacteria</taxon>
        <taxon>Pseudomonadati</taxon>
        <taxon>Bacteroidota</taxon>
        <taxon>Cytophagia</taxon>
        <taxon>Cytophagales</taxon>
        <taxon>Flammeovirgaceae</taxon>
        <taxon>Sediminitomix</taxon>
    </lineage>
</organism>
<dbReference type="Pfam" id="PF13715">
    <property type="entry name" value="CarbopepD_reg_2"/>
    <property type="match status" value="1"/>
</dbReference>
<dbReference type="Gene3D" id="2.170.130.10">
    <property type="entry name" value="TonB-dependent receptor, plug domain"/>
    <property type="match status" value="1"/>
</dbReference>
<dbReference type="InterPro" id="IPR012910">
    <property type="entry name" value="Plug_dom"/>
</dbReference>
<evidence type="ECO:0000313" key="13">
    <source>
        <dbReference type="Proteomes" id="UP000245535"/>
    </source>
</evidence>
<dbReference type="EMBL" id="QGDO01000001">
    <property type="protein sequence ID" value="PWJ44337.1"/>
    <property type="molecule type" value="Genomic_DNA"/>
</dbReference>
<evidence type="ECO:0000313" key="12">
    <source>
        <dbReference type="EMBL" id="PWJ44337.1"/>
    </source>
</evidence>
<evidence type="ECO:0000256" key="6">
    <source>
        <dbReference type="ARBA" id="ARBA00023136"/>
    </source>
</evidence>
<dbReference type="Gene3D" id="2.40.170.20">
    <property type="entry name" value="TonB-dependent receptor, beta-barrel domain"/>
    <property type="match status" value="1"/>
</dbReference>
<dbReference type="Proteomes" id="UP000245535">
    <property type="component" value="Unassembled WGS sequence"/>
</dbReference>
<protein>
    <submittedName>
        <fullName evidence="12">Outer membrane receptor for ferrienterochelin and colicin</fullName>
    </submittedName>
</protein>
<feature type="chain" id="PRO_5016407532" evidence="9">
    <location>
        <begin position="25"/>
        <end position="788"/>
    </location>
</feature>
<dbReference type="InterPro" id="IPR037066">
    <property type="entry name" value="Plug_dom_sf"/>
</dbReference>
<gene>
    <name evidence="12" type="ORF">BC781_101687</name>
</gene>
<dbReference type="PANTHER" id="PTHR30069:SF57">
    <property type="entry name" value="TONB-DEPENDENT RECEPTOR"/>
    <property type="match status" value="1"/>
</dbReference>
<reference evidence="12 13" key="1">
    <citation type="submission" date="2018-03" db="EMBL/GenBank/DDBJ databases">
        <title>Genomic Encyclopedia of Archaeal and Bacterial Type Strains, Phase II (KMG-II): from individual species to whole genera.</title>
        <authorList>
            <person name="Goeker M."/>
        </authorList>
    </citation>
    <scope>NUCLEOTIDE SEQUENCE [LARGE SCALE GENOMIC DNA]</scope>
    <source>
        <strain evidence="12 13">DSM 28229</strain>
    </source>
</reference>
<comment type="similarity">
    <text evidence="8">Belongs to the TonB-dependent receptor family.</text>
</comment>
<evidence type="ECO:0000256" key="1">
    <source>
        <dbReference type="ARBA" id="ARBA00004571"/>
    </source>
</evidence>
<evidence type="ECO:0000259" key="10">
    <source>
        <dbReference type="Pfam" id="PF00593"/>
    </source>
</evidence>
<keyword evidence="7" id="KW-0998">Cell outer membrane</keyword>
<dbReference type="InterPro" id="IPR000531">
    <property type="entry name" value="Beta-barrel_TonB"/>
</dbReference>
<evidence type="ECO:0000256" key="8">
    <source>
        <dbReference type="RuleBase" id="RU003357"/>
    </source>
</evidence>
<keyword evidence="13" id="KW-1185">Reference proteome</keyword>
<evidence type="ECO:0000256" key="5">
    <source>
        <dbReference type="ARBA" id="ARBA00023077"/>
    </source>
</evidence>
<keyword evidence="12" id="KW-0675">Receptor</keyword>
<dbReference type="Pfam" id="PF00593">
    <property type="entry name" value="TonB_dep_Rec_b-barrel"/>
    <property type="match status" value="1"/>
</dbReference>
<dbReference type="InterPro" id="IPR008969">
    <property type="entry name" value="CarboxyPept-like_regulatory"/>
</dbReference>
<feature type="domain" description="TonB-dependent receptor-like beta-barrel" evidence="10">
    <location>
        <begin position="314"/>
        <end position="741"/>
    </location>
</feature>
<dbReference type="InterPro" id="IPR036942">
    <property type="entry name" value="Beta-barrel_TonB_sf"/>
</dbReference>
<evidence type="ECO:0000256" key="2">
    <source>
        <dbReference type="ARBA" id="ARBA00022448"/>
    </source>
</evidence>
<accession>A0A316A3N4</accession>
<keyword evidence="2" id="KW-0813">Transport</keyword>
<dbReference type="GO" id="GO:0044718">
    <property type="term" value="P:siderophore transmembrane transport"/>
    <property type="evidence" value="ECO:0007669"/>
    <property type="project" value="TreeGrafter"/>
</dbReference>
<evidence type="ECO:0000256" key="7">
    <source>
        <dbReference type="ARBA" id="ARBA00023237"/>
    </source>
</evidence>